<protein>
    <submittedName>
        <fullName evidence="3">Class I SAM-dependent methyltransferase</fullName>
    </submittedName>
</protein>
<dbReference type="PANTHER" id="PTHR40048:SF1">
    <property type="entry name" value="RHAMNOSYL O-METHYLTRANSFERASE"/>
    <property type="match status" value="1"/>
</dbReference>
<dbReference type="Gene3D" id="3.40.50.150">
    <property type="entry name" value="Vaccinia Virus protein VP39"/>
    <property type="match status" value="1"/>
</dbReference>
<dbReference type="AlphaFoldDB" id="A0A4R5UVN1"/>
<organism evidence="3 4">
    <name type="scientific">Algoriphagus formosus</name>
    <dbReference type="NCBI Taxonomy" id="2007308"/>
    <lineage>
        <taxon>Bacteria</taxon>
        <taxon>Pseudomonadati</taxon>
        <taxon>Bacteroidota</taxon>
        <taxon>Cytophagia</taxon>
        <taxon>Cytophagales</taxon>
        <taxon>Cyclobacteriaceae</taxon>
        <taxon>Algoriphagus</taxon>
    </lineage>
</organism>
<name>A0A4R5UVN1_9BACT</name>
<keyword evidence="2 3" id="KW-0808">Transferase</keyword>
<accession>A0A4R5UVN1</accession>
<evidence type="ECO:0000256" key="2">
    <source>
        <dbReference type="ARBA" id="ARBA00022679"/>
    </source>
</evidence>
<dbReference type="GO" id="GO:0032259">
    <property type="term" value="P:methylation"/>
    <property type="evidence" value="ECO:0007669"/>
    <property type="project" value="UniProtKB-KW"/>
</dbReference>
<reference evidence="3 4" key="1">
    <citation type="submission" date="2019-03" db="EMBL/GenBank/DDBJ databases">
        <title>Algoriphagus aquimaris sp. nov., isolated form marine sediment in Pohang, Korea.</title>
        <authorList>
            <person name="Kim J."/>
            <person name="Yoon S.-H."/>
            <person name="Lee S.-S."/>
        </authorList>
    </citation>
    <scope>NUCLEOTIDE SEQUENCE [LARGE SCALE GENOMIC DNA]</scope>
    <source>
        <strain evidence="3 4">F21</strain>
    </source>
</reference>
<comment type="caution">
    <text evidence="3">The sequence shown here is derived from an EMBL/GenBank/DDBJ whole genome shotgun (WGS) entry which is preliminary data.</text>
</comment>
<evidence type="ECO:0000313" key="3">
    <source>
        <dbReference type="EMBL" id="TDK43318.1"/>
    </source>
</evidence>
<dbReference type="InterPro" id="IPR029063">
    <property type="entry name" value="SAM-dependent_MTases_sf"/>
</dbReference>
<proteinExistence type="predicted"/>
<keyword evidence="4" id="KW-1185">Reference proteome</keyword>
<dbReference type="Pfam" id="PF13578">
    <property type="entry name" value="Methyltransf_24"/>
    <property type="match status" value="1"/>
</dbReference>
<evidence type="ECO:0000256" key="1">
    <source>
        <dbReference type="ARBA" id="ARBA00022603"/>
    </source>
</evidence>
<dbReference type="GO" id="GO:0005886">
    <property type="term" value="C:plasma membrane"/>
    <property type="evidence" value="ECO:0007669"/>
    <property type="project" value="TreeGrafter"/>
</dbReference>
<sequence length="256" mass="30342">MNKFEFKNIEFYSKLNRIKYPYCWLNHTPIVKYIIKSIDPKKIVELGTHSGNSLITMLEASGLDCKIYAVDTWEGDGHSKKYSIEIYNDLKEYISFYYPDNCELLRMRFDKAVNNFSDLSIDILHIDGYHTYDAVKYDFQTYIPKVKKGGLVLFHDILVKEKDFGVYKFWKEIEDSFPHITLRNGTGLGIMLNDNEPNIFFSDLKHNEELLYLLNTIGDNLRYKHEIEHLELNLKYFTKSRIIQFADKIRKLLFRG</sequence>
<dbReference type="Proteomes" id="UP000295438">
    <property type="component" value="Unassembled WGS sequence"/>
</dbReference>
<dbReference type="GO" id="GO:0071770">
    <property type="term" value="P:DIM/DIP cell wall layer assembly"/>
    <property type="evidence" value="ECO:0007669"/>
    <property type="project" value="TreeGrafter"/>
</dbReference>
<dbReference type="PANTHER" id="PTHR40048">
    <property type="entry name" value="RHAMNOSYL O-METHYLTRANSFERASE"/>
    <property type="match status" value="1"/>
</dbReference>
<dbReference type="EMBL" id="SMUW01000035">
    <property type="protein sequence ID" value="TDK43318.1"/>
    <property type="molecule type" value="Genomic_DNA"/>
</dbReference>
<dbReference type="RefSeq" id="WP_133391034.1">
    <property type="nucleotide sequence ID" value="NZ_SMUW01000035.1"/>
</dbReference>
<dbReference type="GO" id="GO:0008168">
    <property type="term" value="F:methyltransferase activity"/>
    <property type="evidence" value="ECO:0007669"/>
    <property type="project" value="UniProtKB-KW"/>
</dbReference>
<dbReference type="SUPFAM" id="SSF53335">
    <property type="entry name" value="S-adenosyl-L-methionine-dependent methyltransferases"/>
    <property type="match status" value="1"/>
</dbReference>
<evidence type="ECO:0000313" key="4">
    <source>
        <dbReference type="Proteomes" id="UP000295438"/>
    </source>
</evidence>
<gene>
    <name evidence="3" type="ORF">E1898_11955</name>
</gene>
<keyword evidence="1 3" id="KW-0489">Methyltransferase</keyword>